<feature type="transmembrane region" description="Helical" evidence="1">
    <location>
        <begin position="207"/>
        <end position="230"/>
    </location>
</feature>
<accession>A0A0U3CY91</accession>
<dbReference type="AlphaFoldDB" id="A0A0U3CY91"/>
<evidence type="ECO:0000313" key="3">
    <source>
        <dbReference type="Proteomes" id="UP000067738"/>
    </source>
</evidence>
<protein>
    <recommendedName>
        <fullName evidence="4">DUF4013 domain-containing protein</fullName>
    </recommendedName>
</protein>
<keyword evidence="1" id="KW-0812">Transmembrane</keyword>
<dbReference type="Pfam" id="PF13197">
    <property type="entry name" value="DUF4013"/>
    <property type="match status" value="1"/>
</dbReference>
<reference evidence="2 3" key="1">
    <citation type="submission" date="2015-04" db="EMBL/GenBank/DDBJ databases">
        <title>The complete genome sequence of the rumen methanogen Methanobrevibacter millerae SM9.</title>
        <authorList>
            <person name="Leahy S.C."/>
            <person name="Kelly W.J."/>
            <person name="Pacheco D.M."/>
            <person name="Li D."/>
            <person name="Altermann E."/>
            <person name="Attwood G.T."/>
        </authorList>
    </citation>
    <scope>NUCLEOTIDE SEQUENCE [LARGE SCALE GENOMIC DNA]</scope>
    <source>
        <strain evidence="2 3">SM9</strain>
    </source>
</reference>
<dbReference type="KEGG" id="mmil:sm9_1488"/>
<evidence type="ECO:0000256" key="1">
    <source>
        <dbReference type="SAM" id="Phobius"/>
    </source>
</evidence>
<evidence type="ECO:0008006" key="4">
    <source>
        <dbReference type="Google" id="ProtNLM"/>
    </source>
</evidence>
<feature type="transmembrane region" description="Helical" evidence="1">
    <location>
        <begin position="236"/>
        <end position="257"/>
    </location>
</feature>
<feature type="transmembrane region" description="Helical" evidence="1">
    <location>
        <begin position="21"/>
        <end position="41"/>
    </location>
</feature>
<dbReference type="RefSeq" id="WP_058739506.1">
    <property type="nucleotide sequence ID" value="NZ_CP011266.1"/>
</dbReference>
<name>A0A0U3CY91_9EURY</name>
<evidence type="ECO:0000313" key="2">
    <source>
        <dbReference type="EMBL" id="ALT69268.1"/>
    </source>
</evidence>
<dbReference type="PATRIC" id="fig|230361.4.peg.1535"/>
<organism evidence="2 3">
    <name type="scientific">Methanobrevibacter millerae</name>
    <dbReference type="NCBI Taxonomy" id="230361"/>
    <lineage>
        <taxon>Archaea</taxon>
        <taxon>Methanobacteriati</taxon>
        <taxon>Methanobacteriota</taxon>
        <taxon>Methanomada group</taxon>
        <taxon>Methanobacteria</taxon>
        <taxon>Methanobacteriales</taxon>
        <taxon>Methanobacteriaceae</taxon>
        <taxon>Methanobrevibacter</taxon>
    </lineage>
</organism>
<sequence>MNLREIITDAIKYPISDTRKFLIFCALIILMSLSTVLPSYGLKDSTIALILSLVTFIVLFVVLGYSVEVLKGGIEGDETLPDFDYVKQFIIGIKAMILDIIYFIIPAVIVIIIASATGLFSSFTEIVNVGINSLANETTNVTTIIAAVPKSTMNTFTNALSVTIVAAIILFIIFSLLSFTALVRFAKFESGTEGLRFMEILKDMKNIGFIKIIITLIVIYIIALAMVFVIGLIGLIPYVGVFIGIFVGVPFVVLFLYRSIGLLYADAY</sequence>
<proteinExistence type="predicted"/>
<feature type="transmembrane region" description="Helical" evidence="1">
    <location>
        <begin position="159"/>
        <end position="186"/>
    </location>
</feature>
<feature type="transmembrane region" description="Helical" evidence="1">
    <location>
        <begin position="100"/>
        <end position="120"/>
    </location>
</feature>
<dbReference type="InterPro" id="IPR025098">
    <property type="entry name" value="DUF4013"/>
</dbReference>
<keyword evidence="3" id="KW-1185">Reference proteome</keyword>
<dbReference type="Proteomes" id="UP000067738">
    <property type="component" value="Chromosome"/>
</dbReference>
<dbReference type="GeneID" id="26736431"/>
<keyword evidence="1" id="KW-1133">Transmembrane helix</keyword>
<gene>
    <name evidence="2" type="ORF">sm9_1488</name>
</gene>
<keyword evidence="1" id="KW-0472">Membrane</keyword>
<dbReference type="OrthoDB" id="78337at2157"/>
<feature type="transmembrane region" description="Helical" evidence="1">
    <location>
        <begin position="47"/>
        <end position="67"/>
    </location>
</feature>
<dbReference type="EMBL" id="CP011266">
    <property type="protein sequence ID" value="ALT69268.1"/>
    <property type="molecule type" value="Genomic_DNA"/>
</dbReference>